<protein>
    <submittedName>
        <fullName evidence="2">NAD(P)H-binding protein</fullName>
    </submittedName>
</protein>
<sequence length="224" mass="24354">MSEPRRVLLVGATGLVGREVIAACATRADITLSGLARREIPLPQGARIELLLADTAHWPQAIADARPDTVVVALGTTIKAVGGDKAKFRAVDHDLVLTCAEAAKSAGARQLILVSSVGAELSSRNFYLSVKGEVEDRLAKLHFARLDILRPGLLRGTREGPVRPAERLGMILSPLVDRFLRGSLARYRSVRARDLARVIVALIGARPDGRYVHHNPEFRRLLAR</sequence>
<proteinExistence type="predicted"/>
<evidence type="ECO:0000259" key="1">
    <source>
        <dbReference type="Pfam" id="PF13460"/>
    </source>
</evidence>
<dbReference type="SUPFAM" id="SSF51735">
    <property type="entry name" value="NAD(P)-binding Rossmann-fold domains"/>
    <property type="match status" value="1"/>
</dbReference>
<dbReference type="Pfam" id="PF13460">
    <property type="entry name" value="NAD_binding_10"/>
    <property type="match status" value="1"/>
</dbReference>
<keyword evidence="3" id="KW-1185">Reference proteome</keyword>
<evidence type="ECO:0000313" key="2">
    <source>
        <dbReference type="EMBL" id="NML94810.1"/>
    </source>
</evidence>
<accession>A0A7Y0BR75</accession>
<dbReference type="EMBL" id="JABBGM010000006">
    <property type="protein sequence ID" value="NML94810.1"/>
    <property type="molecule type" value="Genomic_DNA"/>
</dbReference>
<reference evidence="2 3" key="1">
    <citation type="submission" date="2020-04" db="EMBL/GenBank/DDBJ databases">
        <title>Novosphingobium sp. TW-4 isolated from soil.</title>
        <authorList>
            <person name="Dahal R.H."/>
            <person name="Chaudhary D.K."/>
        </authorList>
    </citation>
    <scope>NUCLEOTIDE SEQUENCE [LARGE SCALE GENOMIC DNA]</scope>
    <source>
        <strain evidence="2 3">TW-4</strain>
    </source>
</reference>
<dbReference type="Gene3D" id="3.40.50.720">
    <property type="entry name" value="NAD(P)-binding Rossmann-like Domain"/>
    <property type="match status" value="1"/>
</dbReference>
<dbReference type="PANTHER" id="PTHR14097:SF7">
    <property type="entry name" value="OXIDOREDUCTASE HTATIP2"/>
    <property type="match status" value="1"/>
</dbReference>
<gene>
    <name evidence="2" type="ORF">HHL27_14140</name>
</gene>
<organism evidence="2 3">
    <name type="scientific">Novosphingobium olei</name>
    <dbReference type="NCBI Taxonomy" id="2728851"/>
    <lineage>
        <taxon>Bacteria</taxon>
        <taxon>Pseudomonadati</taxon>
        <taxon>Pseudomonadota</taxon>
        <taxon>Alphaproteobacteria</taxon>
        <taxon>Sphingomonadales</taxon>
        <taxon>Sphingomonadaceae</taxon>
        <taxon>Novosphingobium</taxon>
    </lineage>
</organism>
<feature type="domain" description="NAD(P)-binding" evidence="1">
    <location>
        <begin position="11"/>
        <end position="140"/>
    </location>
</feature>
<evidence type="ECO:0000313" key="3">
    <source>
        <dbReference type="Proteomes" id="UP000583556"/>
    </source>
</evidence>
<dbReference type="PANTHER" id="PTHR14097">
    <property type="entry name" value="OXIDOREDUCTASE HTATIP2"/>
    <property type="match status" value="1"/>
</dbReference>
<name>A0A7Y0BR75_9SPHN</name>
<dbReference type="InterPro" id="IPR016040">
    <property type="entry name" value="NAD(P)-bd_dom"/>
</dbReference>
<comment type="caution">
    <text evidence="2">The sequence shown here is derived from an EMBL/GenBank/DDBJ whole genome shotgun (WGS) entry which is preliminary data.</text>
</comment>
<dbReference type="AlphaFoldDB" id="A0A7Y0BR75"/>
<dbReference type="Proteomes" id="UP000583556">
    <property type="component" value="Unassembled WGS sequence"/>
</dbReference>
<dbReference type="RefSeq" id="WP_169494095.1">
    <property type="nucleotide sequence ID" value="NZ_JABBGM010000006.1"/>
</dbReference>
<dbReference type="InterPro" id="IPR036291">
    <property type="entry name" value="NAD(P)-bd_dom_sf"/>
</dbReference>